<organism evidence="2 3">
    <name type="scientific">Citricoccus muralis</name>
    <dbReference type="NCBI Taxonomy" id="169134"/>
    <lineage>
        <taxon>Bacteria</taxon>
        <taxon>Bacillati</taxon>
        <taxon>Actinomycetota</taxon>
        <taxon>Actinomycetes</taxon>
        <taxon>Micrococcales</taxon>
        <taxon>Micrococcaceae</taxon>
        <taxon>Citricoccus</taxon>
    </lineage>
</organism>
<proteinExistence type="predicted"/>
<accession>A0ABY8H5A0</accession>
<keyword evidence="1" id="KW-0472">Membrane</keyword>
<evidence type="ECO:0000313" key="3">
    <source>
        <dbReference type="Proteomes" id="UP001219037"/>
    </source>
</evidence>
<dbReference type="Proteomes" id="UP001219037">
    <property type="component" value="Chromosome"/>
</dbReference>
<evidence type="ECO:0000313" key="2">
    <source>
        <dbReference type="EMBL" id="WFP16313.1"/>
    </source>
</evidence>
<dbReference type="EMBL" id="CP121252">
    <property type="protein sequence ID" value="WFP16313.1"/>
    <property type="molecule type" value="Genomic_DNA"/>
</dbReference>
<feature type="transmembrane region" description="Helical" evidence="1">
    <location>
        <begin position="15"/>
        <end position="48"/>
    </location>
</feature>
<keyword evidence="3" id="KW-1185">Reference proteome</keyword>
<name>A0ABY8H5A0_9MICC</name>
<protein>
    <submittedName>
        <fullName evidence="2">Uncharacterized protein</fullName>
    </submittedName>
</protein>
<sequence length="70" mass="7484">MGHLPRRLSLWSGRLIALGIAAALWILSAPALSVLLLATVVLTLNCGLPRPDMAPRRDADLMALAREAGR</sequence>
<gene>
    <name evidence="2" type="ORF">P8192_13160</name>
</gene>
<keyword evidence="1" id="KW-0812">Transmembrane</keyword>
<keyword evidence="1" id="KW-1133">Transmembrane helix</keyword>
<evidence type="ECO:0000256" key="1">
    <source>
        <dbReference type="SAM" id="Phobius"/>
    </source>
</evidence>
<dbReference type="RefSeq" id="WP_278157463.1">
    <property type="nucleotide sequence ID" value="NZ_CP121252.1"/>
</dbReference>
<reference evidence="2 3" key="1">
    <citation type="submission" date="2023-04" db="EMBL/GenBank/DDBJ databases">
        <title>Funneling lignin-derived compounds into biodiesel using alkali-halophilic Citricoccus sp. P2.</title>
        <authorList>
            <person name="Luo C.-B."/>
        </authorList>
    </citation>
    <scope>NUCLEOTIDE SEQUENCE [LARGE SCALE GENOMIC DNA]</scope>
    <source>
        <strain evidence="2 3">P2</strain>
    </source>
</reference>